<dbReference type="PANTHER" id="PTHR46140">
    <property type="entry name" value="VACUOLAR TRANSPORTER CHAPERONE 1-RELATED"/>
    <property type="match status" value="1"/>
</dbReference>
<evidence type="ECO:0000313" key="8">
    <source>
        <dbReference type="EMBL" id="KAF9323445.1"/>
    </source>
</evidence>
<evidence type="ECO:0000256" key="4">
    <source>
        <dbReference type="ARBA" id="ARBA00023136"/>
    </source>
</evidence>
<evidence type="ECO:0000259" key="7">
    <source>
        <dbReference type="Pfam" id="PF02656"/>
    </source>
</evidence>
<evidence type="ECO:0000256" key="1">
    <source>
        <dbReference type="ARBA" id="ARBA00004127"/>
    </source>
</evidence>
<feature type="transmembrane region" description="Helical" evidence="6">
    <location>
        <begin position="343"/>
        <end position="360"/>
    </location>
</feature>
<keyword evidence="2 6" id="KW-0812">Transmembrane</keyword>
<dbReference type="Proteomes" id="UP000696485">
    <property type="component" value="Unassembled WGS sequence"/>
</dbReference>
<feature type="transmembrane region" description="Helical" evidence="6">
    <location>
        <begin position="372"/>
        <end position="390"/>
    </location>
</feature>
<dbReference type="EMBL" id="JAAAUY010001287">
    <property type="protein sequence ID" value="KAF9323445.1"/>
    <property type="molecule type" value="Genomic_DNA"/>
</dbReference>
<dbReference type="InterPro" id="IPR003807">
    <property type="entry name" value="DUF202"/>
</dbReference>
<accession>A0A9P5SE28</accession>
<keyword evidence="9" id="KW-1185">Reference proteome</keyword>
<evidence type="ECO:0000256" key="5">
    <source>
        <dbReference type="SAM" id="MobiDB-lite"/>
    </source>
</evidence>
<gene>
    <name evidence="8" type="ORF">BG006_001440</name>
</gene>
<evidence type="ECO:0000313" key="9">
    <source>
        <dbReference type="Proteomes" id="UP000696485"/>
    </source>
</evidence>
<feature type="domain" description="DUF202" evidence="7">
    <location>
        <begin position="337"/>
        <end position="393"/>
    </location>
</feature>
<organism evidence="8 9">
    <name type="scientific">Podila minutissima</name>
    <dbReference type="NCBI Taxonomy" id="64525"/>
    <lineage>
        <taxon>Eukaryota</taxon>
        <taxon>Fungi</taxon>
        <taxon>Fungi incertae sedis</taxon>
        <taxon>Mucoromycota</taxon>
        <taxon>Mortierellomycotina</taxon>
        <taxon>Mortierellomycetes</taxon>
        <taxon>Mortierellales</taxon>
        <taxon>Mortierellaceae</taxon>
        <taxon>Podila</taxon>
    </lineage>
</organism>
<comment type="subcellular location">
    <subcellularLocation>
        <location evidence="1">Endomembrane system</location>
        <topology evidence="1">Multi-pass membrane protein</topology>
    </subcellularLocation>
</comment>
<evidence type="ECO:0000256" key="2">
    <source>
        <dbReference type="ARBA" id="ARBA00022692"/>
    </source>
</evidence>
<sequence length="456" mass="49306">MYSFGGGIMFEPEHSKISESGVDGGVAWLLYRQRSRSAGEISLTTNSDELAGVSDLRHTGAPSGQSDVRSSASRQSALFNKLAALIKGSSAHSPTASLDKSENHSSACKKRFSFGNNNPNPILAISTSSLAFAASSTREMDGVQSMHFFNLQHHAVMSAGSPTSTVSTSSHLPPLSTTATNVSTYSAESHSSTCTTCSYASTASDSTAYTTTSSAASTLCHHHHTSSQRKERSRRIGMRKFFRWTRNLRGETGTATGVGVSSRSKTDMFSTTTSSSTGPRGANSAFFQPREGPSLKELSGRQTRYYDKRGMQAASTGGAPSGRDRRGAKRVDAKALFSNERTFMHWIKFGLLLGTMALNLTSFGHSVGLKVGLFLVVVAMATLVYSTTIFHVRHGWMAKMRQDVLFYDRIGPSVLFAALFFAYATNVALTMRKMFGDFTEESGETYFNMNKGPLDI</sequence>
<dbReference type="InterPro" id="IPR051572">
    <property type="entry name" value="VTC_Complex_Subunit"/>
</dbReference>
<proteinExistence type="predicted"/>
<feature type="region of interest" description="Disordered" evidence="5">
    <location>
        <begin position="215"/>
        <end position="236"/>
    </location>
</feature>
<keyword evidence="3 6" id="KW-1133">Transmembrane helix</keyword>
<feature type="region of interest" description="Disordered" evidence="5">
    <location>
        <begin position="252"/>
        <end position="327"/>
    </location>
</feature>
<evidence type="ECO:0000256" key="3">
    <source>
        <dbReference type="ARBA" id="ARBA00022989"/>
    </source>
</evidence>
<reference evidence="8" key="1">
    <citation type="journal article" date="2020" name="Fungal Divers.">
        <title>Resolving the Mortierellaceae phylogeny through synthesis of multi-gene phylogenetics and phylogenomics.</title>
        <authorList>
            <person name="Vandepol N."/>
            <person name="Liber J."/>
            <person name="Desiro A."/>
            <person name="Na H."/>
            <person name="Kennedy M."/>
            <person name="Barry K."/>
            <person name="Grigoriev I.V."/>
            <person name="Miller A.N."/>
            <person name="O'Donnell K."/>
            <person name="Stajich J.E."/>
            <person name="Bonito G."/>
        </authorList>
    </citation>
    <scope>NUCLEOTIDE SEQUENCE</scope>
    <source>
        <strain evidence="8">NVP1</strain>
    </source>
</reference>
<feature type="compositionally biased region" description="Basic residues" evidence="5">
    <location>
        <begin position="220"/>
        <end position="236"/>
    </location>
</feature>
<name>A0A9P5SE28_9FUNG</name>
<feature type="compositionally biased region" description="Polar residues" evidence="5">
    <location>
        <begin position="253"/>
        <end position="269"/>
    </location>
</feature>
<dbReference type="PANTHER" id="PTHR46140:SF1">
    <property type="entry name" value="VACUOLAR TRANSPORTER CHAPERONE COMPLEX SUBUNIT 4-RELATED"/>
    <property type="match status" value="1"/>
</dbReference>
<keyword evidence="4 6" id="KW-0472">Membrane</keyword>
<feature type="transmembrane region" description="Helical" evidence="6">
    <location>
        <begin position="410"/>
        <end position="429"/>
    </location>
</feature>
<dbReference type="Pfam" id="PF02656">
    <property type="entry name" value="DUF202"/>
    <property type="match status" value="1"/>
</dbReference>
<dbReference type="GO" id="GO:0012505">
    <property type="term" value="C:endomembrane system"/>
    <property type="evidence" value="ECO:0007669"/>
    <property type="project" value="UniProtKB-SubCell"/>
</dbReference>
<dbReference type="AlphaFoldDB" id="A0A9P5SE28"/>
<comment type="caution">
    <text evidence="8">The sequence shown here is derived from an EMBL/GenBank/DDBJ whole genome shotgun (WGS) entry which is preliminary data.</text>
</comment>
<protein>
    <recommendedName>
        <fullName evidence="7">DUF202 domain-containing protein</fullName>
    </recommendedName>
</protein>
<evidence type="ECO:0000256" key="6">
    <source>
        <dbReference type="SAM" id="Phobius"/>
    </source>
</evidence>